<organism evidence="1 2">
    <name type="scientific">Amphiplicatus metriothermophilus</name>
    <dbReference type="NCBI Taxonomy" id="1519374"/>
    <lineage>
        <taxon>Bacteria</taxon>
        <taxon>Pseudomonadati</taxon>
        <taxon>Pseudomonadota</taxon>
        <taxon>Alphaproteobacteria</taxon>
        <taxon>Parvularculales</taxon>
        <taxon>Parvularculaceae</taxon>
        <taxon>Amphiplicatus</taxon>
    </lineage>
</organism>
<dbReference type="Proteomes" id="UP000198346">
    <property type="component" value="Unassembled WGS sequence"/>
</dbReference>
<evidence type="ECO:0000313" key="1">
    <source>
        <dbReference type="EMBL" id="SNT68156.1"/>
    </source>
</evidence>
<accession>A0A239PK32</accession>
<gene>
    <name evidence="1" type="ORF">SAMN06297382_0652</name>
</gene>
<name>A0A239PK32_9PROT</name>
<keyword evidence="2" id="KW-1185">Reference proteome</keyword>
<dbReference type="EMBL" id="FZQA01000001">
    <property type="protein sequence ID" value="SNT68156.1"/>
    <property type="molecule type" value="Genomic_DNA"/>
</dbReference>
<dbReference type="AlphaFoldDB" id="A0A239PK32"/>
<evidence type="ECO:0000313" key="2">
    <source>
        <dbReference type="Proteomes" id="UP000198346"/>
    </source>
</evidence>
<reference evidence="1 2" key="1">
    <citation type="submission" date="2017-07" db="EMBL/GenBank/DDBJ databases">
        <authorList>
            <person name="Sun Z.S."/>
            <person name="Albrecht U."/>
            <person name="Echele G."/>
            <person name="Lee C.C."/>
        </authorList>
    </citation>
    <scope>NUCLEOTIDE SEQUENCE [LARGE SCALE GENOMIC DNA]</scope>
    <source>
        <strain evidence="1 2">CGMCC 1.12710</strain>
    </source>
</reference>
<protein>
    <submittedName>
        <fullName evidence="1">Uncharacterized protein</fullName>
    </submittedName>
</protein>
<proteinExistence type="predicted"/>
<sequence>MVPGGADALPVTAKRSLAEIPRNFSGLMLAKPACGVKALLYRLAEG</sequence>